<evidence type="ECO:0000256" key="4">
    <source>
        <dbReference type="ARBA" id="ARBA00022833"/>
    </source>
</evidence>
<dbReference type="GO" id="GO:0008270">
    <property type="term" value="F:zinc ion binding"/>
    <property type="evidence" value="ECO:0007669"/>
    <property type="project" value="InterPro"/>
</dbReference>
<sequence length="390" mass="41518">MKAVNYIGPHRVQVQDVEMPRLEHPDDVIVKVTTAAICGSDLHMYEGRTAAEPGITFGHENMGIVEELGEGVTILKKGDRVVMPFNVADGRCRNCDEGNTAFCTGVNPGFAGGAYGYVAMGPYRGGQAQYIRVPYADFNALLLPPGTEHEADFVLLADIFPTGWHGVEISGFKSGESIAVFGAGPVGLMAAYSASLRGASNIFVVDRVPERLAVAERIGAIPIDFTKGDAVDQIIAINNGMVDRSVDAVGYQAVDSSGSSEKPNIVLENMIRVTRACGGLGIPGLYVPSDPGAADSNSASGLISLSFGKLFEKGLSLATGQCNVKAYNRYLRDMIIAGKAKPSFVISHEINIDSAEIAYHKFDKREDGYTKVLIHPNGGFPVSTPPQPHL</sequence>
<evidence type="ECO:0000256" key="6">
    <source>
        <dbReference type="ARBA" id="ARBA00023027"/>
    </source>
</evidence>
<dbReference type="Pfam" id="PF08240">
    <property type="entry name" value="ADH_N"/>
    <property type="match status" value="1"/>
</dbReference>
<dbReference type="EMBL" id="KV878212">
    <property type="protein sequence ID" value="OJJ34679.1"/>
    <property type="molecule type" value="Genomic_DNA"/>
</dbReference>
<dbReference type="VEuPathDB" id="FungiDB:ASPWEDRAFT_109615"/>
<feature type="domain" description="Alcohol dehydrogenase-like N-terminal" evidence="9">
    <location>
        <begin position="25"/>
        <end position="136"/>
    </location>
</feature>
<evidence type="ECO:0000256" key="3">
    <source>
        <dbReference type="ARBA" id="ARBA00022723"/>
    </source>
</evidence>
<accession>A0A1L9RIC4</accession>
<feature type="domain" description="Alcohol dehydrogenase-like C-terminal" evidence="8">
    <location>
        <begin position="185"/>
        <end position="255"/>
    </location>
</feature>
<dbReference type="InterPro" id="IPR013154">
    <property type="entry name" value="ADH-like_N"/>
</dbReference>
<gene>
    <name evidence="10" type="ORF">ASPWEDRAFT_109615</name>
</gene>
<evidence type="ECO:0000259" key="9">
    <source>
        <dbReference type="Pfam" id="PF08240"/>
    </source>
</evidence>
<proteinExistence type="inferred from homology"/>
<dbReference type="Gene3D" id="3.90.180.10">
    <property type="entry name" value="Medium-chain alcohol dehydrogenases, catalytic domain"/>
    <property type="match status" value="1"/>
</dbReference>
<dbReference type="InterPro" id="IPR013149">
    <property type="entry name" value="ADH-like_C"/>
</dbReference>
<keyword evidence="11" id="KW-1185">Reference proteome</keyword>
<evidence type="ECO:0000256" key="1">
    <source>
        <dbReference type="ARBA" id="ARBA00001947"/>
    </source>
</evidence>
<evidence type="ECO:0000313" key="11">
    <source>
        <dbReference type="Proteomes" id="UP000184383"/>
    </source>
</evidence>
<dbReference type="Proteomes" id="UP000184383">
    <property type="component" value="Unassembled WGS sequence"/>
</dbReference>
<dbReference type="AlphaFoldDB" id="A0A1L9RIC4"/>
<organism evidence="10 11">
    <name type="scientific">Aspergillus wentii DTO 134E9</name>
    <dbReference type="NCBI Taxonomy" id="1073089"/>
    <lineage>
        <taxon>Eukaryota</taxon>
        <taxon>Fungi</taxon>
        <taxon>Dikarya</taxon>
        <taxon>Ascomycota</taxon>
        <taxon>Pezizomycotina</taxon>
        <taxon>Eurotiomycetes</taxon>
        <taxon>Eurotiomycetidae</taxon>
        <taxon>Eurotiales</taxon>
        <taxon>Aspergillaceae</taxon>
        <taxon>Aspergillus</taxon>
        <taxon>Aspergillus subgen. Cremei</taxon>
    </lineage>
</organism>
<evidence type="ECO:0000313" key="10">
    <source>
        <dbReference type="EMBL" id="OJJ34679.1"/>
    </source>
</evidence>
<keyword evidence="3 7" id="KW-0479">Metal-binding</keyword>
<comment type="similarity">
    <text evidence="2 7">Belongs to the zinc-containing alcohol dehydrogenase family.</text>
</comment>
<evidence type="ECO:0000256" key="5">
    <source>
        <dbReference type="ARBA" id="ARBA00023002"/>
    </source>
</evidence>
<dbReference type="RefSeq" id="XP_040688355.1">
    <property type="nucleotide sequence ID" value="XM_040828100.1"/>
</dbReference>
<dbReference type="Pfam" id="PF00107">
    <property type="entry name" value="ADH_zinc_N"/>
    <property type="match status" value="1"/>
</dbReference>
<dbReference type="SUPFAM" id="SSF50129">
    <property type="entry name" value="GroES-like"/>
    <property type="match status" value="1"/>
</dbReference>
<dbReference type="GO" id="GO:0016491">
    <property type="term" value="F:oxidoreductase activity"/>
    <property type="evidence" value="ECO:0007669"/>
    <property type="project" value="UniProtKB-KW"/>
</dbReference>
<dbReference type="OrthoDB" id="256333at2759"/>
<evidence type="ECO:0000256" key="2">
    <source>
        <dbReference type="ARBA" id="ARBA00008072"/>
    </source>
</evidence>
<dbReference type="InterPro" id="IPR036291">
    <property type="entry name" value="NAD(P)-bd_dom_sf"/>
</dbReference>
<keyword evidence="4 7" id="KW-0862">Zinc</keyword>
<dbReference type="SUPFAM" id="SSF51735">
    <property type="entry name" value="NAD(P)-binding Rossmann-fold domains"/>
    <property type="match status" value="1"/>
</dbReference>
<dbReference type="PANTHER" id="PTHR42813">
    <property type="entry name" value="ZINC-TYPE ALCOHOL DEHYDROGENASE-LIKE"/>
    <property type="match status" value="1"/>
</dbReference>
<evidence type="ECO:0000256" key="7">
    <source>
        <dbReference type="RuleBase" id="RU361277"/>
    </source>
</evidence>
<dbReference type="InterPro" id="IPR002328">
    <property type="entry name" value="ADH_Zn_CS"/>
</dbReference>
<evidence type="ECO:0000259" key="8">
    <source>
        <dbReference type="Pfam" id="PF00107"/>
    </source>
</evidence>
<dbReference type="GeneID" id="63743948"/>
<dbReference type="CDD" id="cd08282">
    <property type="entry name" value="PFDH_like"/>
    <property type="match status" value="1"/>
</dbReference>
<dbReference type="STRING" id="1073089.A0A1L9RIC4"/>
<dbReference type="PANTHER" id="PTHR42813:SF3">
    <property type="entry name" value="GLUTATHIONE-INDEPENDENT FORMALDEHYDE DEHYDROGENASE"/>
    <property type="match status" value="1"/>
</dbReference>
<dbReference type="PROSITE" id="PS00059">
    <property type="entry name" value="ADH_ZINC"/>
    <property type="match status" value="1"/>
</dbReference>
<keyword evidence="5" id="KW-0560">Oxidoreductase</keyword>
<keyword evidence="6" id="KW-0520">NAD</keyword>
<protein>
    <submittedName>
        <fullName evidence="10">Uncharacterized protein</fullName>
    </submittedName>
</protein>
<dbReference type="Gene3D" id="3.40.50.720">
    <property type="entry name" value="NAD(P)-binding Rossmann-like Domain"/>
    <property type="match status" value="1"/>
</dbReference>
<dbReference type="InterPro" id="IPR011032">
    <property type="entry name" value="GroES-like_sf"/>
</dbReference>
<comment type="cofactor">
    <cofactor evidence="1 7">
        <name>Zn(2+)</name>
        <dbReference type="ChEBI" id="CHEBI:29105"/>
    </cofactor>
</comment>
<reference evidence="11" key="1">
    <citation type="journal article" date="2017" name="Genome Biol.">
        <title>Comparative genomics reveals high biological diversity and specific adaptations in the industrially and medically important fungal genus Aspergillus.</title>
        <authorList>
            <person name="de Vries R.P."/>
            <person name="Riley R."/>
            <person name="Wiebenga A."/>
            <person name="Aguilar-Osorio G."/>
            <person name="Amillis S."/>
            <person name="Uchima C.A."/>
            <person name="Anderluh G."/>
            <person name="Asadollahi M."/>
            <person name="Askin M."/>
            <person name="Barry K."/>
            <person name="Battaglia E."/>
            <person name="Bayram O."/>
            <person name="Benocci T."/>
            <person name="Braus-Stromeyer S.A."/>
            <person name="Caldana C."/>
            <person name="Canovas D."/>
            <person name="Cerqueira G.C."/>
            <person name="Chen F."/>
            <person name="Chen W."/>
            <person name="Choi C."/>
            <person name="Clum A."/>
            <person name="Dos Santos R.A."/>
            <person name="Damasio A.R."/>
            <person name="Diallinas G."/>
            <person name="Emri T."/>
            <person name="Fekete E."/>
            <person name="Flipphi M."/>
            <person name="Freyberg S."/>
            <person name="Gallo A."/>
            <person name="Gournas C."/>
            <person name="Habgood R."/>
            <person name="Hainaut M."/>
            <person name="Harispe M.L."/>
            <person name="Henrissat B."/>
            <person name="Hilden K.S."/>
            <person name="Hope R."/>
            <person name="Hossain A."/>
            <person name="Karabika E."/>
            <person name="Karaffa L."/>
            <person name="Karanyi Z."/>
            <person name="Krasevec N."/>
            <person name="Kuo A."/>
            <person name="Kusch H."/>
            <person name="LaButti K."/>
            <person name="Lagendijk E.L."/>
            <person name="Lapidus A."/>
            <person name="Levasseur A."/>
            <person name="Lindquist E."/>
            <person name="Lipzen A."/>
            <person name="Logrieco A.F."/>
            <person name="MacCabe A."/>
            <person name="Maekelae M.R."/>
            <person name="Malavazi I."/>
            <person name="Melin P."/>
            <person name="Meyer V."/>
            <person name="Mielnichuk N."/>
            <person name="Miskei M."/>
            <person name="Molnar A.P."/>
            <person name="Mule G."/>
            <person name="Ngan C.Y."/>
            <person name="Orejas M."/>
            <person name="Orosz E."/>
            <person name="Ouedraogo J.P."/>
            <person name="Overkamp K.M."/>
            <person name="Park H.-S."/>
            <person name="Perrone G."/>
            <person name="Piumi F."/>
            <person name="Punt P.J."/>
            <person name="Ram A.F."/>
            <person name="Ramon A."/>
            <person name="Rauscher S."/>
            <person name="Record E."/>
            <person name="Riano-Pachon D.M."/>
            <person name="Robert V."/>
            <person name="Roehrig J."/>
            <person name="Ruller R."/>
            <person name="Salamov A."/>
            <person name="Salih N.S."/>
            <person name="Samson R.A."/>
            <person name="Sandor E."/>
            <person name="Sanguinetti M."/>
            <person name="Schuetze T."/>
            <person name="Sepcic K."/>
            <person name="Shelest E."/>
            <person name="Sherlock G."/>
            <person name="Sophianopoulou V."/>
            <person name="Squina F.M."/>
            <person name="Sun H."/>
            <person name="Susca A."/>
            <person name="Todd R.B."/>
            <person name="Tsang A."/>
            <person name="Unkles S.E."/>
            <person name="van de Wiele N."/>
            <person name="van Rossen-Uffink D."/>
            <person name="Oliveira J.V."/>
            <person name="Vesth T.C."/>
            <person name="Visser J."/>
            <person name="Yu J.-H."/>
            <person name="Zhou M."/>
            <person name="Andersen M.R."/>
            <person name="Archer D.B."/>
            <person name="Baker S.E."/>
            <person name="Benoit I."/>
            <person name="Brakhage A.A."/>
            <person name="Braus G.H."/>
            <person name="Fischer R."/>
            <person name="Frisvad J.C."/>
            <person name="Goldman G.H."/>
            <person name="Houbraken J."/>
            <person name="Oakley B."/>
            <person name="Pocsi I."/>
            <person name="Scazzocchio C."/>
            <person name="Seiboth B."/>
            <person name="vanKuyk P.A."/>
            <person name="Wortman J."/>
            <person name="Dyer P.S."/>
            <person name="Grigoriev I.V."/>
        </authorList>
    </citation>
    <scope>NUCLEOTIDE SEQUENCE [LARGE SCALE GENOMIC DNA]</scope>
    <source>
        <strain evidence="11">DTO 134E9</strain>
    </source>
</reference>
<name>A0A1L9RIC4_ASPWE</name>